<dbReference type="Gene3D" id="3.40.50.300">
    <property type="entry name" value="P-loop containing nucleotide triphosphate hydrolases"/>
    <property type="match status" value="2"/>
</dbReference>
<organism evidence="2 3">
    <name type="scientific">Pseudomonas neuropathica</name>
    <dbReference type="NCBI Taxonomy" id="2730425"/>
    <lineage>
        <taxon>Bacteria</taxon>
        <taxon>Pseudomonadati</taxon>
        <taxon>Pseudomonadota</taxon>
        <taxon>Gammaproteobacteria</taxon>
        <taxon>Pseudomonadales</taxon>
        <taxon>Pseudomonadaceae</taxon>
        <taxon>Pseudomonas</taxon>
    </lineage>
</organism>
<dbReference type="PANTHER" id="PTHR43581">
    <property type="entry name" value="ATP/GTP PHOSPHATASE"/>
    <property type="match status" value="1"/>
</dbReference>
<reference evidence="2 3" key="1">
    <citation type="submission" date="2020-08" db="EMBL/GenBank/DDBJ databases">
        <title>Description of novel Pseudomonas species.</title>
        <authorList>
            <person name="Duman M."/>
            <person name="Mulet M."/>
            <person name="Altun S."/>
            <person name="Saticioglu I.B."/>
            <person name="Lalucat J."/>
            <person name="Garcia-Valdes E."/>
        </authorList>
    </citation>
    <scope>NUCLEOTIDE SEQUENCE [LARGE SCALE GENOMIC DNA]</scope>
    <source>
        <strain evidence="2 3">P155</strain>
    </source>
</reference>
<gene>
    <name evidence="2" type="ORF">H8F23_06215</name>
</gene>
<dbReference type="EMBL" id="JACOPX010000004">
    <property type="protein sequence ID" value="MBF6032840.1"/>
    <property type="molecule type" value="Genomic_DNA"/>
</dbReference>
<dbReference type="RefSeq" id="WP_194933760.1">
    <property type="nucleotide sequence ID" value="NZ_JACOPX010000004.1"/>
</dbReference>
<dbReference type="Proteomes" id="UP000722111">
    <property type="component" value="Unassembled WGS sequence"/>
</dbReference>
<dbReference type="CDD" id="cd00267">
    <property type="entry name" value="ABC_ATPase"/>
    <property type="match status" value="1"/>
</dbReference>
<dbReference type="PANTHER" id="PTHR43581:SF4">
    <property type="entry name" value="ATP_GTP PHOSPHATASE"/>
    <property type="match status" value="1"/>
</dbReference>
<evidence type="ECO:0000313" key="3">
    <source>
        <dbReference type="Proteomes" id="UP000722111"/>
    </source>
</evidence>
<dbReference type="InterPro" id="IPR027417">
    <property type="entry name" value="P-loop_NTPase"/>
</dbReference>
<evidence type="ECO:0000259" key="1">
    <source>
        <dbReference type="Pfam" id="PF13476"/>
    </source>
</evidence>
<name>A0ABS0BK54_9PSED</name>
<keyword evidence="3" id="KW-1185">Reference proteome</keyword>
<comment type="caution">
    <text evidence="2">The sequence shown here is derived from an EMBL/GenBank/DDBJ whole genome shotgun (WGS) entry which is preliminary data.</text>
</comment>
<dbReference type="InterPro" id="IPR051396">
    <property type="entry name" value="Bact_Antivir_Def_Nuclease"/>
</dbReference>
<dbReference type="SUPFAM" id="SSF52540">
    <property type="entry name" value="P-loop containing nucleoside triphosphate hydrolases"/>
    <property type="match status" value="1"/>
</dbReference>
<dbReference type="Pfam" id="PF13476">
    <property type="entry name" value="AAA_23"/>
    <property type="match status" value="1"/>
</dbReference>
<proteinExistence type="predicted"/>
<dbReference type="InterPro" id="IPR038729">
    <property type="entry name" value="Rad50/SbcC_AAA"/>
</dbReference>
<protein>
    <submittedName>
        <fullName evidence="2">AAA family ATPase</fullName>
    </submittedName>
</protein>
<feature type="domain" description="Rad50/SbcC-type AAA" evidence="1">
    <location>
        <begin position="5"/>
        <end position="140"/>
    </location>
</feature>
<accession>A0ABS0BK54</accession>
<evidence type="ECO:0000313" key="2">
    <source>
        <dbReference type="EMBL" id="MBF6032840.1"/>
    </source>
</evidence>
<sequence length="492" mass="55776">MKLNVKINKVKSIKNLEIDLPVEKGLYAITGLNGSGKSTLVACASTVFFNMPMNEYFGSTDDDASITFKFDNATRSWTKNDKGKWIKESRGGMTIKGFYEGSIIYGTRFRNTSIHILRKLDKVESAKLNPGAEFIRQSLGKILHNNPEFYEKLFKISNADAGPDIQFSGDIFYYEKDGRRVSQFHMSTGENLLVSILNSINFRNNDRASLNKPCIMFLDEIELALHPSSLKRLVHFLNEIADQYNYAIYFSTHSIELVGAIQPSNIFFLDRHVDGSLEILNPCFPAYATRILYDHSGYDHVFLVEDDLAKEIITRLLKVHGLLSSKLVHVLPCGGYTNVIELAREVVNSNLLGRASSISMILDGDIKLDAQKYITSRNIHNNIPMNFLPIESLEKYLKSKLHDSIDHKLFRALNDFIFQKASLSELIEKYRNSIDISKDSNGKKLYKIIEGELKNRGKSRADIIEMVVDHLASTQSQELSKIVLYLQNHLAA</sequence>